<dbReference type="CDD" id="cd00751">
    <property type="entry name" value="thiolase"/>
    <property type="match status" value="1"/>
</dbReference>
<comment type="subcellular location">
    <subcellularLocation>
        <location evidence="1">Mitochondrion</location>
    </subcellularLocation>
</comment>
<dbReference type="InterPro" id="IPR020610">
    <property type="entry name" value="Thiolase_AS"/>
</dbReference>
<dbReference type="InterPro" id="IPR016039">
    <property type="entry name" value="Thiolase-like"/>
</dbReference>
<dbReference type="PANTHER" id="PTHR18919:SF156">
    <property type="entry name" value="ACETYL-COA ACETYLTRANSFERASE, MITOCHONDRIAL"/>
    <property type="match status" value="1"/>
</dbReference>
<feature type="active site" description="Proton acceptor" evidence="12">
    <location>
        <position position="396"/>
    </location>
</feature>
<dbReference type="InterPro" id="IPR002155">
    <property type="entry name" value="Thiolase"/>
</dbReference>
<dbReference type="OrthoDB" id="5404651at2759"/>
<dbReference type="Pfam" id="PF02803">
    <property type="entry name" value="Thiolase_C"/>
    <property type="match status" value="1"/>
</dbReference>
<evidence type="ECO:0000259" key="14">
    <source>
        <dbReference type="Pfam" id="PF00108"/>
    </source>
</evidence>
<dbReference type="GO" id="GO:0005739">
    <property type="term" value="C:mitochondrion"/>
    <property type="evidence" value="ECO:0007669"/>
    <property type="project" value="UniProtKB-SubCell"/>
</dbReference>
<evidence type="ECO:0000256" key="13">
    <source>
        <dbReference type="RuleBase" id="RU003557"/>
    </source>
</evidence>
<comment type="similarity">
    <text evidence="2 13">Belongs to the thiolase-like superfamily. Thiolase family.</text>
</comment>
<keyword evidence="7" id="KW-0809">Transit peptide</keyword>
<gene>
    <name evidence="16" type="ORF">A3770_11p61530</name>
</gene>
<evidence type="ECO:0000256" key="5">
    <source>
        <dbReference type="ARBA" id="ARBA00022679"/>
    </source>
</evidence>
<keyword evidence="9" id="KW-0496">Mitochondrion</keyword>
<dbReference type="PROSITE" id="PS00099">
    <property type="entry name" value="THIOLASE_3"/>
    <property type="match status" value="1"/>
</dbReference>
<evidence type="ECO:0000313" key="16">
    <source>
        <dbReference type="EMBL" id="QDZ23635.1"/>
    </source>
</evidence>
<evidence type="ECO:0000256" key="3">
    <source>
        <dbReference type="ARBA" id="ARBA00011881"/>
    </source>
</evidence>
<feature type="domain" description="Thiolase N-terminal" evidence="14">
    <location>
        <begin position="8"/>
        <end position="281"/>
    </location>
</feature>
<dbReference type="PANTHER" id="PTHR18919">
    <property type="entry name" value="ACETYL-COA C-ACYLTRANSFERASE"/>
    <property type="match status" value="1"/>
</dbReference>
<dbReference type="SUPFAM" id="SSF53901">
    <property type="entry name" value="Thiolase-like"/>
    <property type="match status" value="2"/>
</dbReference>
<comment type="catalytic activity">
    <reaction evidence="11">
        <text>2 acetyl-CoA = acetoacetyl-CoA + CoA</text>
        <dbReference type="Rhea" id="RHEA:21036"/>
        <dbReference type="ChEBI" id="CHEBI:57286"/>
        <dbReference type="ChEBI" id="CHEBI:57287"/>
        <dbReference type="ChEBI" id="CHEBI:57288"/>
        <dbReference type="EC" id="2.3.1.9"/>
    </reaction>
    <physiologicalReaction direction="left-to-right" evidence="11">
        <dbReference type="Rhea" id="RHEA:21037"/>
    </physiologicalReaction>
</comment>
<dbReference type="AlphaFoldDB" id="A0A5B8MVF4"/>
<dbReference type="InterPro" id="IPR020615">
    <property type="entry name" value="Thiolase_acyl_enz_int_AS"/>
</dbReference>
<feature type="active site" description="Acyl-thioester intermediate" evidence="12">
    <location>
        <position position="102"/>
    </location>
</feature>
<accession>A0A5B8MVF4</accession>
<proteinExistence type="inferred from homology"/>
<evidence type="ECO:0000256" key="9">
    <source>
        <dbReference type="ARBA" id="ARBA00023128"/>
    </source>
</evidence>
<dbReference type="EMBL" id="CP031044">
    <property type="protein sequence ID" value="QDZ23635.1"/>
    <property type="molecule type" value="Genomic_DNA"/>
</dbReference>
<dbReference type="STRING" id="1764295.A0A5B8MVF4"/>
<keyword evidence="8" id="KW-0630">Potassium</keyword>
<keyword evidence="6" id="KW-0479">Metal-binding</keyword>
<keyword evidence="5 13" id="KW-0808">Transferase</keyword>
<keyword evidence="17" id="KW-1185">Reference proteome</keyword>
<feature type="domain" description="Thiolase C-terminal" evidence="15">
    <location>
        <begin position="290"/>
        <end position="409"/>
    </location>
</feature>
<evidence type="ECO:0000259" key="15">
    <source>
        <dbReference type="Pfam" id="PF02803"/>
    </source>
</evidence>
<evidence type="ECO:0000256" key="8">
    <source>
        <dbReference type="ARBA" id="ARBA00022958"/>
    </source>
</evidence>
<keyword evidence="10 13" id="KW-0012">Acyltransferase</keyword>
<dbReference type="GO" id="GO:0006635">
    <property type="term" value="P:fatty acid beta-oxidation"/>
    <property type="evidence" value="ECO:0007669"/>
    <property type="project" value="TreeGrafter"/>
</dbReference>
<evidence type="ECO:0000256" key="6">
    <source>
        <dbReference type="ARBA" id="ARBA00022723"/>
    </source>
</evidence>
<evidence type="ECO:0000313" key="17">
    <source>
        <dbReference type="Proteomes" id="UP000316726"/>
    </source>
</evidence>
<sequence>MAGAGSGVVIVGAARTPLGSFGGALSALSCTELGTAAIEGALRSVKDRTTRETVVHEVKGHVEEAIMGNVLSAGLGQAPARQAVLGAKLKPETCCTTVNKVCSSGLKAITYAAQSIQLGDASCVVAGGMESMSRVPYYLPMNRGEARYRMGDKQVWDGMIMDGLWDPYDNIHMGSCGEKCAQEFTISRKEQDDFSIESLRRALQAHRSGVFTSEIAPVQVKHGRKVVEVSEDESLMHLNEVNEEKIRSLKPAFDRKNGTITAANASTISDGAAALVLMSEEKSEEINVLPLARIVGYADAEQEPVKFPTTPSKAIEKLMAKHPHLSLNDVSAFEINEAFAAVVIANMRLLGIPHDKVNQRGGACALGHPIGCSGARILVTLLSVLKEGEYGIATLCNGGGGATAVLVQKTNAAV</sequence>
<dbReference type="GO" id="GO:0046872">
    <property type="term" value="F:metal ion binding"/>
    <property type="evidence" value="ECO:0007669"/>
    <property type="project" value="UniProtKB-KW"/>
</dbReference>
<dbReference type="InterPro" id="IPR020616">
    <property type="entry name" value="Thiolase_N"/>
</dbReference>
<organism evidence="16 17">
    <name type="scientific">Chloropicon primus</name>
    <dbReference type="NCBI Taxonomy" id="1764295"/>
    <lineage>
        <taxon>Eukaryota</taxon>
        <taxon>Viridiplantae</taxon>
        <taxon>Chlorophyta</taxon>
        <taxon>Chloropicophyceae</taxon>
        <taxon>Chloropicales</taxon>
        <taxon>Chloropicaceae</taxon>
        <taxon>Chloropicon</taxon>
    </lineage>
</organism>
<dbReference type="EC" id="2.3.1.9" evidence="4"/>
<dbReference type="Proteomes" id="UP000316726">
    <property type="component" value="Chromosome 11"/>
</dbReference>
<dbReference type="Pfam" id="PF00108">
    <property type="entry name" value="Thiolase_N"/>
    <property type="match status" value="1"/>
</dbReference>
<evidence type="ECO:0000256" key="12">
    <source>
        <dbReference type="PIRSR" id="PIRSR000429-1"/>
    </source>
</evidence>
<evidence type="ECO:0000256" key="10">
    <source>
        <dbReference type="ARBA" id="ARBA00023315"/>
    </source>
</evidence>
<dbReference type="PIRSF" id="PIRSF000429">
    <property type="entry name" value="Ac-CoA_Ac_transf"/>
    <property type="match status" value="1"/>
</dbReference>
<protein>
    <recommendedName>
        <fullName evidence="4">acetyl-CoA C-acetyltransferase</fullName>
        <ecNumber evidence="4">2.3.1.9</ecNumber>
    </recommendedName>
</protein>
<feature type="active site" description="Proton acceptor" evidence="12">
    <location>
        <position position="368"/>
    </location>
</feature>
<dbReference type="InterPro" id="IPR020617">
    <property type="entry name" value="Thiolase_C"/>
</dbReference>
<evidence type="ECO:0000256" key="7">
    <source>
        <dbReference type="ARBA" id="ARBA00022946"/>
    </source>
</evidence>
<evidence type="ECO:0000256" key="2">
    <source>
        <dbReference type="ARBA" id="ARBA00010982"/>
    </source>
</evidence>
<evidence type="ECO:0000256" key="4">
    <source>
        <dbReference type="ARBA" id="ARBA00012705"/>
    </source>
</evidence>
<comment type="subunit">
    <text evidence="3">Homotetramer.</text>
</comment>
<evidence type="ECO:0000256" key="11">
    <source>
        <dbReference type="ARBA" id="ARBA00052235"/>
    </source>
</evidence>
<reference evidence="16 17" key="1">
    <citation type="submission" date="2018-07" db="EMBL/GenBank/DDBJ databases">
        <title>The complete nuclear genome of the prasinophyte Chloropicon primus (CCMP1205).</title>
        <authorList>
            <person name="Pombert J.-F."/>
            <person name="Otis C."/>
            <person name="Turmel M."/>
            <person name="Lemieux C."/>
        </authorList>
    </citation>
    <scope>NUCLEOTIDE SEQUENCE [LARGE SCALE GENOMIC DNA]</scope>
    <source>
        <strain evidence="16 17">CCMP1205</strain>
    </source>
</reference>
<name>A0A5B8MVF4_9CHLO</name>
<dbReference type="Gene3D" id="3.40.47.10">
    <property type="match status" value="1"/>
</dbReference>
<evidence type="ECO:0000256" key="1">
    <source>
        <dbReference type="ARBA" id="ARBA00004173"/>
    </source>
</evidence>
<dbReference type="PROSITE" id="PS00098">
    <property type="entry name" value="THIOLASE_1"/>
    <property type="match status" value="1"/>
</dbReference>
<dbReference type="FunFam" id="3.40.47.10:FF:000007">
    <property type="entry name" value="acetyl-CoA acetyltransferase, mitochondrial"/>
    <property type="match status" value="1"/>
</dbReference>
<dbReference type="NCBIfam" id="TIGR01930">
    <property type="entry name" value="AcCoA-C-Actrans"/>
    <property type="match status" value="1"/>
</dbReference>
<dbReference type="GO" id="GO:0003985">
    <property type="term" value="F:acetyl-CoA C-acetyltransferase activity"/>
    <property type="evidence" value="ECO:0007669"/>
    <property type="project" value="UniProtKB-EC"/>
</dbReference>